<gene>
    <name evidence="1" type="ORF">SAMN00808754_1657</name>
</gene>
<dbReference type="OrthoDB" id="1728945at2"/>
<dbReference type="AlphaFoldDB" id="A0A1W1VU89"/>
<dbReference type="EMBL" id="LT838272">
    <property type="protein sequence ID" value="SMB96800.1"/>
    <property type="molecule type" value="Genomic_DNA"/>
</dbReference>
<evidence type="ECO:0000313" key="2">
    <source>
        <dbReference type="Proteomes" id="UP000192569"/>
    </source>
</evidence>
<dbReference type="RefSeq" id="WP_084665269.1">
    <property type="nucleotide sequence ID" value="NZ_LT838272.1"/>
</dbReference>
<name>A0A1W1VU89_9FIRM</name>
<reference evidence="1 2" key="1">
    <citation type="submission" date="2017-04" db="EMBL/GenBank/DDBJ databases">
        <authorList>
            <person name="Afonso C.L."/>
            <person name="Miller P.J."/>
            <person name="Scott M.A."/>
            <person name="Spackman E."/>
            <person name="Goraichik I."/>
            <person name="Dimitrov K.M."/>
            <person name="Suarez D.L."/>
            <person name="Swayne D.E."/>
        </authorList>
    </citation>
    <scope>NUCLEOTIDE SEQUENCE [LARGE SCALE GENOMIC DNA]</scope>
    <source>
        <strain evidence="1 2">ToBE</strain>
    </source>
</reference>
<dbReference type="Proteomes" id="UP000192569">
    <property type="component" value="Chromosome I"/>
</dbReference>
<dbReference type="STRING" id="698762.SAMN00808754_1657"/>
<proteinExistence type="predicted"/>
<evidence type="ECO:0000313" key="1">
    <source>
        <dbReference type="EMBL" id="SMB96800.1"/>
    </source>
</evidence>
<organism evidence="1 2">
    <name type="scientific">Thermanaeromonas toyohensis ToBE</name>
    <dbReference type="NCBI Taxonomy" id="698762"/>
    <lineage>
        <taxon>Bacteria</taxon>
        <taxon>Bacillati</taxon>
        <taxon>Bacillota</taxon>
        <taxon>Clostridia</taxon>
        <taxon>Neomoorellales</taxon>
        <taxon>Neomoorellaceae</taxon>
        <taxon>Thermanaeromonas</taxon>
    </lineage>
</organism>
<sequence>MKDVLVTTPVQLFYWLDRGEVVMADAPLFKVLFWRSQGRYHMVVQPGFATALEVTTPERRDVERMFKFWSDRVEFFVSLGARVGSEPAPWWKKAVGRLWWKLMGV</sequence>
<accession>A0A1W1VU89</accession>
<keyword evidence="2" id="KW-1185">Reference proteome</keyword>
<protein>
    <submittedName>
        <fullName evidence="1">Uncharacterized protein</fullName>
    </submittedName>
</protein>